<dbReference type="PANTHER" id="PTHR23429:SF13">
    <property type="entry name" value="GLUCOSE-6-PHOSPHATE 1-DEHYDROGENASE 1, CHLOROPLASTIC"/>
    <property type="match status" value="1"/>
</dbReference>
<keyword evidence="2" id="KW-0119">Carbohydrate metabolism</keyword>
<dbReference type="InterPro" id="IPR022675">
    <property type="entry name" value="G6P_DH_C"/>
</dbReference>
<keyword evidence="1" id="KW-0521">NADP</keyword>
<evidence type="ECO:0000313" key="6">
    <source>
        <dbReference type="Proteomes" id="UP000002051"/>
    </source>
</evidence>
<evidence type="ECO:0000259" key="3">
    <source>
        <dbReference type="Pfam" id="PF02781"/>
    </source>
</evidence>
<evidence type="ECO:0000256" key="2">
    <source>
        <dbReference type="ARBA" id="ARBA00023277"/>
    </source>
</evidence>
<dbReference type="eggNOG" id="KOG0563">
    <property type="taxonomic scope" value="Eukaryota"/>
</dbReference>
<sequence length="145" mass="16855">MNYKTFHTQKCISAESRVQFRHVPGNLYKRNFGTKLDKVTNELVLRVQPDEAIYLKINNKIPGLRMRLDKNMFFTDSNTIKCERRLFIRSDELDAAWALFTPLLKEIENKKIVPEIYPYGSRGPVGAHYLAARHNVRWGDVGGDE</sequence>
<name>G7JL69_MEDTR</name>
<dbReference type="GO" id="GO:0050661">
    <property type="term" value="F:NADP binding"/>
    <property type="evidence" value="ECO:0007669"/>
    <property type="project" value="InterPro"/>
</dbReference>
<evidence type="ECO:0000313" key="5">
    <source>
        <dbReference type="EnsemblPlants" id="AES90156"/>
    </source>
</evidence>
<dbReference type="SUPFAM" id="SSF55347">
    <property type="entry name" value="Glyceraldehyde-3-phosphate dehydrogenase-like, C-terminal domain"/>
    <property type="match status" value="1"/>
</dbReference>
<dbReference type="EMBL" id="CM001220">
    <property type="protein sequence ID" value="AES90156.1"/>
    <property type="molecule type" value="Genomic_DNA"/>
</dbReference>
<dbReference type="AlphaFoldDB" id="G7JL69"/>
<dbReference type="OMA" id="TIKCERR"/>
<dbReference type="HOGENOM" id="CLU_1789784_0_0_1"/>
<reference evidence="4 6" key="1">
    <citation type="journal article" date="2011" name="Nature">
        <title>The Medicago genome provides insight into the evolution of rhizobial symbioses.</title>
        <authorList>
            <person name="Young N.D."/>
            <person name="Debelle F."/>
            <person name="Oldroyd G.E."/>
            <person name="Geurts R."/>
            <person name="Cannon S.B."/>
            <person name="Udvardi M.K."/>
            <person name="Benedito V.A."/>
            <person name="Mayer K.F."/>
            <person name="Gouzy J."/>
            <person name="Schoof H."/>
            <person name="Van de Peer Y."/>
            <person name="Proost S."/>
            <person name="Cook D.R."/>
            <person name="Meyers B.C."/>
            <person name="Spannagl M."/>
            <person name="Cheung F."/>
            <person name="De Mita S."/>
            <person name="Krishnakumar V."/>
            <person name="Gundlach H."/>
            <person name="Zhou S."/>
            <person name="Mudge J."/>
            <person name="Bharti A.K."/>
            <person name="Murray J.D."/>
            <person name="Naoumkina M.A."/>
            <person name="Rosen B."/>
            <person name="Silverstein K.A."/>
            <person name="Tang H."/>
            <person name="Rombauts S."/>
            <person name="Zhao P.X."/>
            <person name="Zhou P."/>
            <person name="Barbe V."/>
            <person name="Bardou P."/>
            <person name="Bechner M."/>
            <person name="Bellec A."/>
            <person name="Berger A."/>
            <person name="Berges H."/>
            <person name="Bidwell S."/>
            <person name="Bisseling T."/>
            <person name="Choisne N."/>
            <person name="Couloux A."/>
            <person name="Denny R."/>
            <person name="Deshpande S."/>
            <person name="Dai X."/>
            <person name="Doyle J.J."/>
            <person name="Dudez A.M."/>
            <person name="Farmer A.D."/>
            <person name="Fouteau S."/>
            <person name="Franken C."/>
            <person name="Gibelin C."/>
            <person name="Gish J."/>
            <person name="Goldstein S."/>
            <person name="Gonzalez A.J."/>
            <person name="Green P.J."/>
            <person name="Hallab A."/>
            <person name="Hartog M."/>
            <person name="Hua A."/>
            <person name="Humphray S.J."/>
            <person name="Jeong D.H."/>
            <person name="Jing Y."/>
            <person name="Jocker A."/>
            <person name="Kenton S.M."/>
            <person name="Kim D.J."/>
            <person name="Klee K."/>
            <person name="Lai H."/>
            <person name="Lang C."/>
            <person name="Lin S."/>
            <person name="Macmil S.L."/>
            <person name="Magdelenat G."/>
            <person name="Matthews L."/>
            <person name="McCorrison J."/>
            <person name="Monaghan E.L."/>
            <person name="Mun J.H."/>
            <person name="Najar F.Z."/>
            <person name="Nicholson C."/>
            <person name="Noirot C."/>
            <person name="O'Bleness M."/>
            <person name="Paule C.R."/>
            <person name="Poulain J."/>
            <person name="Prion F."/>
            <person name="Qin B."/>
            <person name="Qu C."/>
            <person name="Retzel E.F."/>
            <person name="Riddle C."/>
            <person name="Sallet E."/>
            <person name="Samain S."/>
            <person name="Samson N."/>
            <person name="Sanders I."/>
            <person name="Saurat O."/>
            <person name="Scarpelli C."/>
            <person name="Schiex T."/>
            <person name="Segurens B."/>
            <person name="Severin A.J."/>
            <person name="Sherrier D.J."/>
            <person name="Shi R."/>
            <person name="Sims S."/>
            <person name="Singer S.R."/>
            <person name="Sinharoy S."/>
            <person name="Sterck L."/>
            <person name="Viollet A."/>
            <person name="Wang B.B."/>
            <person name="Wang K."/>
            <person name="Wang M."/>
            <person name="Wang X."/>
            <person name="Warfsmann J."/>
            <person name="Weissenbach J."/>
            <person name="White D.D."/>
            <person name="White J.D."/>
            <person name="Wiley G.B."/>
            <person name="Wincker P."/>
            <person name="Xing Y."/>
            <person name="Yang L."/>
            <person name="Yao Z."/>
            <person name="Ying F."/>
            <person name="Zhai J."/>
            <person name="Zhou L."/>
            <person name="Zuber A."/>
            <person name="Denarie J."/>
            <person name="Dixon R.A."/>
            <person name="May G.D."/>
            <person name="Schwartz D.C."/>
            <person name="Rogers J."/>
            <person name="Quetier F."/>
            <person name="Town C.D."/>
            <person name="Roe B.A."/>
        </authorList>
    </citation>
    <scope>NUCLEOTIDE SEQUENCE [LARGE SCALE GENOMIC DNA]</scope>
    <source>
        <strain evidence="4">A17</strain>
        <strain evidence="5 6">cv. Jemalong A17</strain>
    </source>
</reference>
<dbReference type="STRING" id="3880.G7JL69"/>
<evidence type="ECO:0000256" key="1">
    <source>
        <dbReference type="ARBA" id="ARBA00022857"/>
    </source>
</evidence>
<dbReference type="Gene3D" id="3.30.360.10">
    <property type="entry name" value="Dihydrodipicolinate Reductase, domain 2"/>
    <property type="match status" value="1"/>
</dbReference>
<keyword evidence="6" id="KW-1185">Reference proteome</keyword>
<evidence type="ECO:0000313" key="4">
    <source>
        <dbReference type="EMBL" id="AES90156.1"/>
    </source>
</evidence>
<dbReference type="Pfam" id="PF02781">
    <property type="entry name" value="G6PD_C"/>
    <property type="match status" value="1"/>
</dbReference>
<feature type="domain" description="Glucose-6-phosphate dehydrogenase C-terminal" evidence="3">
    <location>
        <begin position="14"/>
        <end position="138"/>
    </location>
</feature>
<proteinExistence type="predicted"/>
<dbReference type="EnsemblPlants" id="AES90156">
    <property type="protein sequence ID" value="AES90156"/>
    <property type="gene ID" value="MTR_4g085930"/>
</dbReference>
<dbReference type="InterPro" id="IPR001282">
    <property type="entry name" value="G6P_DH"/>
</dbReference>
<dbReference type="GO" id="GO:0006006">
    <property type="term" value="P:glucose metabolic process"/>
    <property type="evidence" value="ECO:0007669"/>
    <property type="project" value="InterPro"/>
</dbReference>
<reference evidence="4 6" key="2">
    <citation type="journal article" date="2014" name="BMC Genomics">
        <title>An improved genome release (version Mt4.0) for the model legume Medicago truncatula.</title>
        <authorList>
            <person name="Tang H."/>
            <person name="Krishnakumar V."/>
            <person name="Bidwell S."/>
            <person name="Rosen B."/>
            <person name="Chan A."/>
            <person name="Zhou S."/>
            <person name="Gentzbittel L."/>
            <person name="Childs K.L."/>
            <person name="Yandell M."/>
            <person name="Gundlach H."/>
            <person name="Mayer K.F."/>
            <person name="Schwartz D.C."/>
            <person name="Town C.D."/>
        </authorList>
    </citation>
    <scope>GENOME REANNOTATION</scope>
    <source>
        <strain evidence="5 6">cv. Jemalong A17</strain>
    </source>
</reference>
<dbReference type="PANTHER" id="PTHR23429">
    <property type="entry name" value="GLUCOSE-6-PHOSPHATE 1-DEHYDROGENASE G6PD"/>
    <property type="match status" value="1"/>
</dbReference>
<accession>G7JL69</accession>
<protein>
    <submittedName>
        <fullName evidence="4">Glucose-6-phosphate 1-dehydrogenase</fullName>
    </submittedName>
</protein>
<gene>
    <name evidence="4" type="ordered locus">MTR_4g085930</name>
</gene>
<dbReference type="GO" id="GO:0004345">
    <property type="term" value="F:glucose-6-phosphate dehydrogenase activity"/>
    <property type="evidence" value="ECO:0007669"/>
    <property type="project" value="InterPro"/>
</dbReference>
<organism evidence="4 6">
    <name type="scientific">Medicago truncatula</name>
    <name type="common">Barrel medic</name>
    <name type="synonym">Medicago tribuloides</name>
    <dbReference type="NCBI Taxonomy" id="3880"/>
    <lineage>
        <taxon>Eukaryota</taxon>
        <taxon>Viridiplantae</taxon>
        <taxon>Streptophyta</taxon>
        <taxon>Embryophyta</taxon>
        <taxon>Tracheophyta</taxon>
        <taxon>Spermatophyta</taxon>
        <taxon>Magnoliopsida</taxon>
        <taxon>eudicotyledons</taxon>
        <taxon>Gunneridae</taxon>
        <taxon>Pentapetalae</taxon>
        <taxon>rosids</taxon>
        <taxon>fabids</taxon>
        <taxon>Fabales</taxon>
        <taxon>Fabaceae</taxon>
        <taxon>Papilionoideae</taxon>
        <taxon>50 kb inversion clade</taxon>
        <taxon>NPAAA clade</taxon>
        <taxon>Hologalegina</taxon>
        <taxon>IRL clade</taxon>
        <taxon>Trifolieae</taxon>
        <taxon>Medicago</taxon>
    </lineage>
</organism>
<dbReference type="PaxDb" id="3880-AES90156"/>
<reference evidence="5" key="3">
    <citation type="submission" date="2015-04" db="UniProtKB">
        <authorList>
            <consortium name="EnsemblPlants"/>
        </authorList>
    </citation>
    <scope>IDENTIFICATION</scope>
    <source>
        <strain evidence="5">cv. Jemalong A17</strain>
    </source>
</reference>
<dbReference type="Proteomes" id="UP000002051">
    <property type="component" value="Chromosome 4"/>
</dbReference>